<comment type="caution">
    <text evidence="2">The sequence shown here is derived from an EMBL/GenBank/DDBJ whole genome shotgun (WGS) entry which is preliminary data.</text>
</comment>
<evidence type="ECO:0000313" key="3">
    <source>
        <dbReference type="Proteomes" id="UP001194468"/>
    </source>
</evidence>
<feature type="region of interest" description="Disordered" evidence="1">
    <location>
        <begin position="1"/>
        <end position="163"/>
    </location>
</feature>
<feature type="compositionally biased region" description="Low complexity" evidence="1">
    <location>
        <begin position="142"/>
        <end position="157"/>
    </location>
</feature>
<dbReference type="EMBL" id="WHUW01000120">
    <property type="protein sequence ID" value="KAF8422834.1"/>
    <property type="molecule type" value="Genomic_DNA"/>
</dbReference>
<gene>
    <name evidence="2" type="ORF">L210DRAFT_3509859</name>
</gene>
<sequence length="318" mass="35919">MFKHHIPSSPLSKLSEEDEVEQGGDDNMMQDSMLCPSEIDFEDKDKEAEKDDEQVDEMVDEEDDEKDDADAEDEHEKEECLFHTRTQKGKEKACFPSSDNESDEQPLDIGVQREEKLYFPSSDDGVNDGFSGFTDDADGEPHTQQHPQSTQSSDPQPKTIQPPANVNYDILKQHHTSNRHRRSPSPSSLTGTNTVKGRQSEKRHRLDPALAPEPNEGKKGEEGEVLEAVQAKQVHTILTSFRKHGIEKAASTNAAWHEVESVYYELNAQLASILEHPYHGLKLDLMLEDWTRNGMTGYTNKAATVMEQIQNEFTIILD</sequence>
<dbReference type="AlphaFoldDB" id="A0AAD4BDL5"/>
<keyword evidence="3" id="KW-1185">Reference proteome</keyword>
<feature type="region of interest" description="Disordered" evidence="1">
    <location>
        <begin position="175"/>
        <end position="221"/>
    </location>
</feature>
<name>A0AAD4BDL5_BOLED</name>
<accession>A0AAD4BDL5</accession>
<feature type="compositionally biased region" description="Basic and acidic residues" evidence="1">
    <location>
        <begin position="77"/>
        <end position="93"/>
    </location>
</feature>
<proteinExistence type="predicted"/>
<organism evidence="2 3">
    <name type="scientific">Boletus edulis BED1</name>
    <dbReference type="NCBI Taxonomy" id="1328754"/>
    <lineage>
        <taxon>Eukaryota</taxon>
        <taxon>Fungi</taxon>
        <taxon>Dikarya</taxon>
        <taxon>Basidiomycota</taxon>
        <taxon>Agaricomycotina</taxon>
        <taxon>Agaricomycetes</taxon>
        <taxon>Agaricomycetidae</taxon>
        <taxon>Boletales</taxon>
        <taxon>Boletineae</taxon>
        <taxon>Boletaceae</taxon>
        <taxon>Boletoideae</taxon>
        <taxon>Boletus</taxon>
    </lineage>
</organism>
<feature type="compositionally biased region" description="Acidic residues" evidence="1">
    <location>
        <begin position="50"/>
        <end position="76"/>
    </location>
</feature>
<dbReference type="Proteomes" id="UP001194468">
    <property type="component" value="Unassembled WGS sequence"/>
</dbReference>
<protein>
    <submittedName>
        <fullName evidence="2">Uncharacterized protein</fullName>
    </submittedName>
</protein>
<evidence type="ECO:0000313" key="2">
    <source>
        <dbReference type="EMBL" id="KAF8422834.1"/>
    </source>
</evidence>
<feature type="compositionally biased region" description="Basic and acidic residues" evidence="1">
    <location>
        <begin position="198"/>
        <end position="207"/>
    </location>
</feature>
<reference evidence="2" key="1">
    <citation type="submission" date="2019-10" db="EMBL/GenBank/DDBJ databases">
        <authorList>
            <consortium name="DOE Joint Genome Institute"/>
            <person name="Kuo A."/>
            <person name="Miyauchi S."/>
            <person name="Kiss E."/>
            <person name="Drula E."/>
            <person name="Kohler A."/>
            <person name="Sanchez-Garcia M."/>
            <person name="Andreopoulos B."/>
            <person name="Barry K.W."/>
            <person name="Bonito G."/>
            <person name="Buee M."/>
            <person name="Carver A."/>
            <person name="Chen C."/>
            <person name="Cichocki N."/>
            <person name="Clum A."/>
            <person name="Culley D."/>
            <person name="Crous P.W."/>
            <person name="Fauchery L."/>
            <person name="Girlanda M."/>
            <person name="Hayes R."/>
            <person name="Keri Z."/>
            <person name="LaButti K."/>
            <person name="Lipzen A."/>
            <person name="Lombard V."/>
            <person name="Magnuson J."/>
            <person name="Maillard F."/>
            <person name="Morin E."/>
            <person name="Murat C."/>
            <person name="Nolan M."/>
            <person name="Ohm R."/>
            <person name="Pangilinan J."/>
            <person name="Pereira M."/>
            <person name="Perotto S."/>
            <person name="Peter M."/>
            <person name="Riley R."/>
            <person name="Sitrit Y."/>
            <person name="Stielow B."/>
            <person name="Szollosi G."/>
            <person name="Zifcakova L."/>
            <person name="Stursova M."/>
            <person name="Spatafora J.W."/>
            <person name="Tedersoo L."/>
            <person name="Vaario L.-M."/>
            <person name="Yamada A."/>
            <person name="Yan M."/>
            <person name="Wang P."/>
            <person name="Xu J."/>
            <person name="Bruns T."/>
            <person name="Baldrian P."/>
            <person name="Vilgalys R."/>
            <person name="Henrissat B."/>
            <person name="Grigoriev I.V."/>
            <person name="Hibbett D."/>
            <person name="Nagy L.G."/>
            <person name="Martin F.M."/>
        </authorList>
    </citation>
    <scope>NUCLEOTIDE SEQUENCE</scope>
    <source>
        <strain evidence="2">BED1</strain>
    </source>
</reference>
<reference evidence="2" key="2">
    <citation type="journal article" date="2020" name="Nat. Commun.">
        <title>Large-scale genome sequencing of mycorrhizal fungi provides insights into the early evolution of symbiotic traits.</title>
        <authorList>
            <person name="Miyauchi S."/>
            <person name="Kiss E."/>
            <person name="Kuo A."/>
            <person name="Drula E."/>
            <person name="Kohler A."/>
            <person name="Sanchez-Garcia M."/>
            <person name="Morin E."/>
            <person name="Andreopoulos B."/>
            <person name="Barry K.W."/>
            <person name="Bonito G."/>
            <person name="Buee M."/>
            <person name="Carver A."/>
            <person name="Chen C."/>
            <person name="Cichocki N."/>
            <person name="Clum A."/>
            <person name="Culley D."/>
            <person name="Crous P.W."/>
            <person name="Fauchery L."/>
            <person name="Girlanda M."/>
            <person name="Hayes R.D."/>
            <person name="Keri Z."/>
            <person name="LaButti K."/>
            <person name="Lipzen A."/>
            <person name="Lombard V."/>
            <person name="Magnuson J."/>
            <person name="Maillard F."/>
            <person name="Murat C."/>
            <person name="Nolan M."/>
            <person name="Ohm R.A."/>
            <person name="Pangilinan J."/>
            <person name="Pereira M.F."/>
            <person name="Perotto S."/>
            <person name="Peter M."/>
            <person name="Pfister S."/>
            <person name="Riley R."/>
            <person name="Sitrit Y."/>
            <person name="Stielow J.B."/>
            <person name="Szollosi G."/>
            <person name="Zifcakova L."/>
            <person name="Stursova M."/>
            <person name="Spatafora J.W."/>
            <person name="Tedersoo L."/>
            <person name="Vaario L.M."/>
            <person name="Yamada A."/>
            <person name="Yan M."/>
            <person name="Wang P."/>
            <person name="Xu J."/>
            <person name="Bruns T."/>
            <person name="Baldrian P."/>
            <person name="Vilgalys R."/>
            <person name="Dunand C."/>
            <person name="Henrissat B."/>
            <person name="Grigoriev I.V."/>
            <person name="Hibbett D."/>
            <person name="Nagy L.G."/>
            <person name="Martin F.M."/>
        </authorList>
    </citation>
    <scope>NUCLEOTIDE SEQUENCE</scope>
    <source>
        <strain evidence="2">BED1</strain>
    </source>
</reference>
<evidence type="ECO:0000256" key="1">
    <source>
        <dbReference type="SAM" id="MobiDB-lite"/>
    </source>
</evidence>